<accession>A0AAE5RU53</accession>
<organism evidence="2 3">
    <name type="scientific">Agrobacterium rosae</name>
    <dbReference type="NCBI Taxonomy" id="1972867"/>
    <lineage>
        <taxon>Bacteria</taxon>
        <taxon>Pseudomonadati</taxon>
        <taxon>Pseudomonadota</taxon>
        <taxon>Alphaproteobacteria</taxon>
        <taxon>Hyphomicrobiales</taxon>
        <taxon>Rhizobiaceae</taxon>
        <taxon>Rhizobium/Agrobacterium group</taxon>
        <taxon>Agrobacterium</taxon>
    </lineage>
</organism>
<dbReference type="SUPFAM" id="SSF52540">
    <property type="entry name" value="P-loop containing nucleoside triphosphate hydrolases"/>
    <property type="match status" value="1"/>
</dbReference>
<comment type="caution">
    <text evidence="2">The sequence shown here is derived from an EMBL/GenBank/DDBJ whole genome shotgun (WGS) entry which is preliminary data.</text>
</comment>
<reference evidence="2 3" key="1">
    <citation type="journal article" date="2018" name="Syst. Appl. Microbiol.">
        <title>Agrobacterium rosae sp. nov., isolated from galls on different agricultural crops.</title>
        <authorList>
            <person name="Kuzmanovic N."/>
            <person name="Pulawska J."/>
            <person name="Smalla K."/>
            <person name="Nesme X."/>
        </authorList>
    </citation>
    <scope>NUCLEOTIDE SEQUENCE [LARGE SCALE GENOMIC DNA]</scope>
    <source>
        <strain evidence="2 3">NCPPB 1650</strain>
    </source>
</reference>
<dbReference type="Proteomes" id="UP000237447">
    <property type="component" value="Unassembled WGS sequence"/>
</dbReference>
<proteinExistence type="predicted"/>
<gene>
    <name evidence="2" type="ORF">CPJ18_23095</name>
</gene>
<name>A0AAE5RU53_9HYPH</name>
<dbReference type="SMART" id="SM00382">
    <property type="entry name" value="AAA"/>
    <property type="match status" value="1"/>
</dbReference>
<dbReference type="InterPro" id="IPR007111">
    <property type="entry name" value="NACHT_NTPase"/>
</dbReference>
<protein>
    <recommendedName>
        <fullName evidence="1">NACHT domain-containing protein</fullName>
    </recommendedName>
</protein>
<sequence>MSLPFGGLSWENFERLCYRLAMREGSFDHVARYGRQGQQQEGIDIFARLPDLRYVVWQAKRYKAFGPTQLAKAVNIFLAGDWVERTETLMIAVQANLDDTAVQDEIEMQTAILRAKGISLLVLGGDSLVEKIRPHQDLVLSFFGRNWYSVFYGELADTRLMTRLDGEEFARVRDQLYRLYTARFSDLDPGMVAADFSGQQYDHRSVPLLDRFTMADVYMRERVAVPMGNNYSASSPSVNEMRSREKAPAVREEVRRMAAADWLADGEHIAIVADAGAGKSTLLRALALDLLGSQSIFAKAAARWGERLPVLVSFSKWARLTSVRGDEIGLKDVIAASLQPLLTASLVDMINRAIEENRVLLIVDGLDEWADEQAARTALQSFLAFVQVHQVPTVASGRPHGLRKIGSLPQTWKTGQLAPLSAIQQRQLASSWFSHVKGEREHENEGNPSLLQWQADRFLNELRSEPALGELAQTPLLFVGLLFLALRRVALPRNRSEALRSLIELLLEIHPATRATAAGDVRPRFQASPSLRLRQGALAALAFASRKNGSDAGYAYNDARNTVQNYLVDQAGLDPIKAETATDELLAVNAETVGLIVEKGPGEIGFAHASLEEFLSALHIQSWPFSNLLDFIRSETGNPRWKNVLRNVVAINDRANEIDDIVAAIESADLDPIGSANRRQLLAEITFSPSPMRPHTAIRLAKGAFRTIEGVATGSEKAELARIVVNGLSDPTLSPLVERRIARWAPRRVSYTAETYQAMATWDADDETFDALAGGLCDEDRSGARAAAMAIARRFGGDPARKQELEKLAGSTSNIEVAASAIMALVIGWEEVDFSNLIEKSMNSGSPLLEAVAIWSKVRRRRHTESDRASCLKLVASSSMLDFRDQEIARDALFEGWKDDDIVVDLALASLNGLPEDMLDRAFAAFYLMRTVPGRPNIKSWILDQLQKDHPFPLLFGQEWDALVPFCEADSDIREATICVVLSGNLLHKGKDFWPIVANVKDERLRDHAIEMVRGSETFAPYWNLLPLLRGWSTDPAVLSLKKEVLEWADDRLGMLVALLPELYDNAEDARTRLLRIAKECSTSRIDLIVHALADLGCDGSDDEATRIVMNAAGEVPLPAREPVLLYLVFKDHPLVEAAARRRLEFPDPPLSLLARAFPKDPAIREHILSIAHCAPVEVRAVIGSAAALGADRHPSFHKILKTYRDEVDFPLKVQLSIDYHTLGRAEGLSDQLIPRLVTELERPDIMFEDQRAATFAGLLIQGAPEKLLDVKLGRRRILLSSLVGGGTSAALCSLIVGRWEELRSSLGPSFVDKLSSANGDEVAWHALSPYVASNPCASQDFFEWCRTAESLGPSSLKALADLYPGNDILSRHVWDILENSGRYRNYPPINVVAAAEILRDQFRTDDSIEKIRRLFREDNEVVRAIPLAIIAPGDPMLRERQIAIIDIGKEYRDWLSAVVLSAYLDDSAEFCRVVHAMSERDVYPGHQGQEAMTKAIVERLSRDEQAAAILNRSLQSPLSAKAFAASAMALVAAGRLDPTGHIICYDKMVEEYGRDGPPLAVLDIMRDETNSFAHLLTDIVRTRAL</sequence>
<dbReference type="InterPro" id="IPR027417">
    <property type="entry name" value="P-loop_NTPase"/>
</dbReference>
<feature type="domain" description="NACHT" evidence="1">
    <location>
        <begin position="267"/>
        <end position="399"/>
    </location>
</feature>
<evidence type="ECO:0000259" key="1">
    <source>
        <dbReference type="PROSITE" id="PS50837"/>
    </source>
</evidence>
<dbReference type="Pfam" id="PF05729">
    <property type="entry name" value="NACHT"/>
    <property type="match status" value="1"/>
</dbReference>
<dbReference type="EMBL" id="NXEJ01000012">
    <property type="protein sequence ID" value="POO48865.1"/>
    <property type="molecule type" value="Genomic_DNA"/>
</dbReference>
<evidence type="ECO:0000313" key="2">
    <source>
        <dbReference type="EMBL" id="POO48865.1"/>
    </source>
</evidence>
<dbReference type="Gene3D" id="3.40.50.300">
    <property type="entry name" value="P-loop containing nucleotide triphosphate hydrolases"/>
    <property type="match status" value="1"/>
</dbReference>
<dbReference type="InterPro" id="IPR003593">
    <property type="entry name" value="AAA+_ATPase"/>
</dbReference>
<evidence type="ECO:0000313" key="3">
    <source>
        <dbReference type="Proteomes" id="UP000237447"/>
    </source>
</evidence>
<dbReference type="PROSITE" id="PS50837">
    <property type="entry name" value="NACHT"/>
    <property type="match status" value="1"/>
</dbReference>